<dbReference type="InterPro" id="IPR035938">
    <property type="entry name" value="Hemerythrin-like_sf"/>
</dbReference>
<proteinExistence type="inferred from homology"/>
<dbReference type="CDD" id="cd12107">
    <property type="entry name" value="Hemerythrin"/>
    <property type="match status" value="1"/>
</dbReference>
<dbReference type="NCBIfam" id="NF002007">
    <property type="entry name" value="PRK00808.1"/>
    <property type="match status" value="1"/>
</dbReference>
<dbReference type="PANTHER" id="PTHR37164">
    <property type="entry name" value="BACTERIOHEMERYTHRIN"/>
    <property type="match status" value="1"/>
</dbReference>
<dbReference type="Proteomes" id="UP000242857">
    <property type="component" value="Unassembled WGS sequence"/>
</dbReference>
<evidence type="ECO:0000256" key="3">
    <source>
        <dbReference type="ARBA" id="ARBA00022723"/>
    </source>
</evidence>
<evidence type="ECO:0000256" key="1">
    <source>
        <dbReference type="ARBA" id="ARBA00010587"/>
    </source>
</evidence>
<gene>
    <name evidence="6" type="ORF">SAMN02745204_00581</name>
</gene>
<keyword evidence="2" id="KW-0561">Oxygen transport</keyword>
<dbReference type="GO" id="GO:0005344">
    <property type="term" value="F:oxygen carrier activity"/>
    <property type="evidence" value="ECO:0007669"/>
    <property type="project" value="UniProtKB-KW"/>
</dbReference>
<evidence type="ECO:0000313" key="7">
    <source>
        <dbReference type="Proteomes" id="UP000242857"/>
    </source>
</evidence>
<dbReference type="Pfam" id="PF01814">
    <property type="entry name" value="Hemerythrin"/>
    <property type="match status" value="1"/>
</dbReference>
<dbReference type="EMBL" id="FQUK01000006">
    <property type="protein sequence ID" value="SHE50415.1"/>
    <property type="molecule type" value="Genomic_DNA"/>
</dbReference>
<accession>A0A1M4U178</accession>
<dbReference type="PANTHER" id="PTHR37164:SF1">
    <property type="entry name" value="BACTERIOHEMERYTHRIN"/>
    <property type="match status" value="1"/>
</dbReference>
<reference evidence="7" key="1">
    <citation type="submission" date="2016-11" db="EMBL/GenBank/DDBJ databases">
        <authorList>
            <person name="Varghese N."/>
            <person name="Submissions S."/>
        </authorList>
    </citation>
    <scope>NUCLEOTIDE SEQUENCE [LARGE SCALE GENOMIC DNA]</scope>
    <source>
        <strain evidence="7">DSM 14834</strain>
    </source>
</reference>
<keyword evidence="2" id="KW-0813">Transport</keyword>
<keyword evidence="3" id="KW-0479">Metal-binding</keyword>
<organism evidence="6 7">
    <name type="scientific">Thermomonas hydrothermalis</name>
    <dbReference type="NCBI Taxonomy" id="213588"/>
    <lineage>
        <taxon>Bacteria</taxon>
        <taxon>Pseudomonadati</taxon>
        <taxon>Pseudomonadota</taxon>
        <taxon>Gammaproteobacteria</taxon>
        <taxon>Lysobacterales</taxon>
        <taxon>Lysobacteraceae</taxon>
        <taxon>Thermomonas</taxon>
    </lineage>
</organism>
<dbReference type="NCBIfam" id="NF033749">
    <property type="entry name" value="bact_hemeryth"/>
    <property type="match status" value="1"/>
</dbReference>
<evidence type="ECO:0000313" key="6">
    <source>
        <dbReference type="EMBL" id="SHE50415.1"/>
    </source>
</evidence>
<dbReference type="OrthoDB" id="1122424at2"/>
<dbReference type="GO" id="GO:0046872">
    <property type="term" value="F:metal ion binding"/>
    <property type="evidence" value="ECO:0007669"/>
    <property type="project" value="UniProtKB-KW"/>
</dbReference>
<name>A0A1M4U178_9GAMM</name>
<dbReference type="RefSeq" id="WP_072755131.1">
    <property type="nucleotide sequence ID" value="NZ_FQUK01000006.1"/>
</dbReference>
<dbReference type="NCBIfam" id="TIGR02481">
    <property type="entry name" value="hemeryth_dom"/>
    <property type="match status" value="1"/>
</dbReference>
<protein>
    <submittedName>
        <fullName evidence="6">Hemerythrin</fullName>
    </submittedName>
</protein>
<keyword evidence="7" id="KW-1185">Reference proteome</keyword>
<dbReference type="STRING" id="213588.SAMN02745204_00581"/>
<feature type="domain" description="Hemerythrin-like" evidence="5">
    <location>
        <begin position="12"/>
        <end position="123"/>
    </location>
</feature>
<keyword evidence="4" id="KW-0408">Iron</keyword>
<comment type="similarity">
    <text evidence="1">Belongs to the hemerythrin family.</text>
</comment>
<sequence>MALLVWQPELDTGIDIIDQQHHRIVALINQLDAATTRDDQAAVLEELVDYTLSHFAFEEELMEESGYAFGPAHKRVHEMFVRRVNEYRMRFDAGENIAGELKGMLARWLFNHIRGDDKSYAPHVRHYLDTYKRPGQSGAHDGWLKRKIKAWLQ</sequence>
<evidence type="ECO:0000259" key="5">
    <source>
        <dbReference type="Pfam" id="PF01814"/>
    </source>
</evidence>
<dbReference type="InterPro" id="IPR012312">
    <property type="entry name" value="Hemerythrin-like"/>
</dbReference>
<dbReference type="AlphaFoldDB" id="A0A1M4U178"/>
<evidence type="ECO:0000256" key="2">
    <source>
        <dbReference type="ARBA" id="ARBA00022621"/>
    </source>
</evidence>
<dbReference type="SUPFAM" id="SSF47188">
    <property type="entry name" value="Hemerythrin-like"/>
    <property type="match status" value="1"/>
</dbReference>
<dbReference type="PROSITE" id="PS00550">
    <property type="entry name" value="HEMERYTHRINS"/>
    <property type="match status" value="1"/>
</dbReference>
<dbReference type="InterPro" id="IPR012827">
    <property type="entry name" value="Hemerythrin_metal-bd"/>
</dbReference>
<dbReference type="Gene3D" id="1.20.120.50">
    <property type="entry name" value="Hemerythrin-like"/>
    <property type="match status" value="1"/>
</dbReference>
<evidence type="ECO:0000256" key="4">
    <source>
        <dbReference type="ARBA" id="ARBA00023004"/>
    </source>
</evidence>
<dbReference type="InterPro" id="IPR016131">
    <property type="entry name" value="Haemerythrin_Fe_BS"/>
</dbReference>
<dbReference type="InterPro" id="IPR050669">
    <property type="entry name" value="Hemerythrin"/>
</dbReference>